<dbReference type="InterPro" id="IPR038763">
    <property type="entry name" value="DHH_sf"/>
</dbReference>
<evidence type="ECO:0000256" key="2">
    <source>
        <dbReference type="ARBA" id="ARBA00019841"/>
    </source>
</evidence>
<evidence type="ECO:0000256" key="4">
    <source>
        <dbReference type="ARBA" id="ARBA00022801"/>
    </source>
</evidence>
<dbReference type="PANTHER" id="PTHR30255:SF2">
    <property type="entry name" value="SINGLE-STRANDED-DNA-SPECIFIC EXONUCLEASE RECJ"/>
    <property type="match status" value="1"/>
</dbReference>
<feature type="domain" description="DHHA1" evidence="7">
    <location>
        <begin position="354"/>
        <end position="447"/>
    </location>
</feature>
<feature type="domain" description="DDH" evidence="6">
    <location>
        <begin position="79"/>
        <end position="224"/>
    </location>
</feature>
<dbReference type="InterPro" id="IPR051673">
    <property type="entry name" value="SSDNA_exonuclease_RecJ"/>
</dbReference>
<dbReference type="Gene3D" id="3.10.310.30">
    <property type="match status" value="1"/>
</dbReference>
<dbReference type="InterPro" id="IPR004610">
    <property type="entry name" value="RecJ"/>
</dbReference>
<dbReference type="GO" id="GO:0004527">
    <property type="term" value="F:exonuclease activity"/>
    <property type="evidence" value="ECO:0007669"/>
    <property type="project" value="UniProtKB-KW"/>
</dbReference>
<dbReference type="Pfam" id="PF02272">
    <property type="entry name" value="DHHA1"/>
    <property type="match status" value="1"/>
</dbReference>
<sequence>MKTIWKEKPCSIELIKELCSKTGISPITLRVLYNRGIDTEERIKKFFSGSLKDLYNPFLMKDMELGVNLVKEAIDKGKKIIIYGDYDADGVTSTVVLYKALSRVGAKVNYYIPDRELEGYGMNLDRIEELSKEGYDLILTCDNGISAVNEVKRIKELGMKIVITDHHELPFVEEDESRTVVMPEADAIINPKRPDCEYPFKFLCGAGIAFKFASALFKAMNIKEEEAFQLLEYAGIGTICDVVDLVDENRVIAREALRMLTTSKNKGVQALKEVIGIKDAVSCYHVGFNIGPCINATGRLETANLSVDLLLSEDEKEAKTIAAKIFTLNKERQDLTNNSVEQVCSIIENSPIKNNKVLVVYEKNMHESIAGIVAGRVRERYNVPTIILTEGKDRPKGSGRSIEGYNMFEEILKCKDLLYKFGGHPMAAGLSLDEDKIDAFSQMLNDNCTLSSEDLIPVVSVDSQMALQYINYEVVREFKALAPFGKGNPSPVLMAKKIKVKHIKFLGNENQHVKLLCYIPNTAKTMEALYFSKGEEVRELLEEHIGFDYMNHINAPSDLYVDLLFEPDINEFNGQRNLQLKIKDIKISK</sequence>
<dbReference type="InterPro" id="IPR041122">
    <property type="entry name" value="RecJ_OB"/>
</dbReference>
<comment type="caution">
    <text evidence="9">The sequence shown here is derived from an EMBL/GenBank/DDBJ whole genome shotgun (WGS) entry which is preliminary data.</text>
</comment>
<evidence type="ECO:0000259" key="8">
    <source>
        <dbReference type="Pfam" id="PF17768"/>
    </source>
</evidence>
<dbReference type="PANTHER" id="PTHR30255">
    <property type="entry name" value="SINGLE-STRANDED-DNA-SPECIFIC EXONUCLEASE RECJ"/>
    <property type="match status" value="1"/>
</dbReference>
<organism evidence="9 10">
    <name type="scientific">Clostridium punense</name>
    <dbReference type="NCBI Taxonomy" id="1054297"/>
    <lineage>
        <taxon>Bacteria</taxon>
        <taxon>Bacillati</taxon>
        <taxon>Bacillota</taxon>
        <taxon>Clostridia</taxon>
        <taxon>Eubacteriales</taxon>
        <taxon>Clostridiaceae</taxon>
        <taxon>Clostridium</taxon>
    </lineage>
</organism>
<evidence type="ECO:0000256" key="3">
    <source>
        <dbReference type="ARBA" id="ARBA00022722"/>
    </source>
</evidence>
<keyword evidence="5 9" id="KW-0269">Exonuclease</keyword>
<dbReference type="Pfam" id="PF01368">
    <property type="entry name" value="DHH"/>
    <property type="match status" value="1"/>
</dbReference>
<keyword evidence="3" id="KW-0540">Nuclease</keyword>
<name>A0ABS4K3P3_9CLOT</name>
<dbReference type="Gene3D" id="3.90.1640.30">
    <property type="match status" value="1"/>
</dbReference>
<evidence type="ECO:0000313" key="9">
    <source>
        <dbReference type="EMBL" id="MBP2021861.1"/>
    </source>
</evidence>
<keyword evidence="4 9" id="KW-0378">Hydrolase</keyword>
<evidence type="ECO:0000259" key="7">
    <source>
        <dbReference type="Pfam" id="PF02272"/>
    </source>
</evidence>
<reference evidence="9 10" key="1">
    <citation type="submission" date="2021-03" db="EMBL/GenBank/DDBJ databases">
        <title>Genomic Encyclopedia of Type Strains, Phase IV (KMG-IV): sequencing the most valuable type-strain genomes for metagenomic binning, comparative biology and taxonomic classification.</title>
        <authorList>
            <person name="Goeker M."/>
        </authorList>
    </citation>
    <scope>NUCLEOTIDE SEQUENCE [LARGE SCALE GENOMIC DNA]</scope>
    <source>
        <strain evidence="9 10">DSM 28650</strain>
    </source>
</reference>
<proteinExistence type="inferred from homology"/>
<gene>
    <name evidence="9" type="ORF">J2Z44_001657</name>
</gene>
<dbReference type="RefSeq" id="WP_021282942.1">
    <property type="nucleotide sequence ID" value="NZ_JAGGLL010000010.1"/>
</dbReference>
<dbReference type="InterPro" id="IPR001667">
    <property type="entry name" value="DDH_dom"/>
</dbReference>
<dbReference type="Proteomes" id="UP001519308">
    <property type="component" value="Unassembled WGS sequence"/>
</dbReference>
<dbReference type="EMBL" id="JAGGLL010000010">
    <property type="protein sequence ID" value="MBP2021861.1"/>
    <property type="molecule type" value="Genomic_DNA"/>
</dbReference>
<dbReference type="InterPro" id="IPR003156">
    <property type="entry name" value="DHHA1_dom"/>
</dbReference>
<protein>
    <recommendedName>
        <fullName evidence="2">Single-stranded-DNA-specific exonuclease RecJ</fullName>
    </recommendedName>
</protein>
<dbReference type="SUPFAM" id="SSF64182">
    <property type="entry name" value="DHH phosphoesterases"/>
    <property type="match status" value="1"/>
</dbReference>
<evidence type="ECO:0000256" key="5">
    <source>
        <dbReference type="ARBA" id="ARBA00022839"/>
    </source>
</evidence>
<evidence type="ECO:0000256" key="1">
    <source>
        <dbReference type="ARBA" id="ARBA00005915"/>
    </source>
</evidence>
<feature type="domain" description="RecJ OB" evidence="8">
    <location>
        <begin position="461"/>
        <end position="584"/>
    </location>
</feature>
<evidence type="ECO:0000313" key="10">
    <source>
        <dbReference type="Proteomes" id="UP001519308"/>
    </source>
</evidence>
<keyword evidence="10" id="KW-1185">Reference proteome</keyword>
<comment type="similarity">
    <text evidence="1">Belongs to the RecJ family.</text>
</comment>
<evidence type="ECO:0000259" key="6">
    <source>
        <dbReference type="Pfam" id="PF01368"/>
    </source>
</evidence>
<accession>A0ABS4K3P3</accession>
<dbReference type="Pfam" id="PF17768">
    <property type="entry name" value="RecJ_OB"/>
    <property type="match status" value="1"/>
</dbReference>
<dbReference type="NCBIfam" id="TIGR00644">
    <property type="entry name" value="recJ"/>
    <property type="match status" value="1"/>
</dbReference>